<feature type="compositionally biased region" description="Polar residues" evidence="1">
    <location>
        <begin position="1"/>
        <end position="12"/>
    </location>
</feature>
<dbReference type="PROSITE" id="PS50010">
    <property type="entry name" value="DH_2"/>
    <property type="match status" value="1"/>
</dbReference>
<dbReference type="InParanoid" id="T1F7J7"/>
<reference evidence="4" key="3">
    <citation type="submission" date="2015-06" db="UniProtKB">
        <authorList>
            <consortium name="EnsemblMetazoa"/>
        </authorList>
    </citation>
    <scope>IDENTIFICATION</scope>
</reference>
<organism evidence="4 5">
    <name type="scientific">Helobdella robusta</name>
    <name type="common">Californian leech</name>
    <dbReference type="NCBI Taxonomy" id="6412"/>
    <lineage>
        <taxon>Eukaryota</taxon>
        <taxon>Metazoa</taxon>
        <taxon>Spiralia</taxon>
        <taxon>Lophotrochozoa</taxon>
        <taxon>Annelida</taxon>
        <taxon>Clitellata</taxon>
        <taxon>Hirudinea</taxon>
        <taxon>Rhynchobdellida</taxon>
        <taxon>Glossiphoniidae</taxon>
        <taxon>Helobdella</taxon>
    </lineage>
</organism>
<dbReference type="GO" id="GO:0005085">
    <property type="term" value="F:guanyl-nucleotide exchange factor activity"/>
    <property type="evidence" value="ECO:0007669"/>
    <property type="project" value="InterPro"/>
</dbReference>
<dbReference type="Gene3D" id="1.20.900.10">
    <property type="entry name" value="Dbl homology (DH) domain"/>
    <property type="match status" value="1"/>
</dbReference>
<dbReference type="SUPFAM" id="SSF48065">
    <property type="entry name" value="DBL homology domain (DH-domain)"/>
    <property type="match status" value="1"/>
</dbReference>
<evidence type="ECO:0000259" key="2">
    <source>
        <dbReference type="PROSITE" id="PS50010"/>
    </source>
</evidence>
<dbReference type="GeneID" id="20204796"/>
<reference evidence="3 5" key="2">
    <citation type="journal article" date="2013" name="Nature">
        <title>Insights into bilaterian evolution from three spiralian genomes.</title>
        <authorList>
            <person name="Simakov O."/>
            <person name="Marletaz F."/>
            <person name="Cho S.J."/>
            <person name="Edsinger-Gonzales E."/>
            <person name="Havlak P."/>
            <person name="Hellsten U."/>
            <person name="Kuo D.H."/>
            <person name="Larsson T."/>
            <person name="Lv J."/>
            <person name="Arendt D."/>
            <person name="Savage R."/>
            <person name="Osoegawa K."/>
            <person name="de Jong P."/>
            <person name="Grimwood J."/>
            <person name="Chapman J.A."/>
            <person name="Shapiro H."/>
            <person name="Aerts A."/>
            <person name="Otillar R.P."/>
            <person name="Terry A.Y."/>
            <person name="Boore J.L."/>
            <person name="Grigoriev I.V."/>
            <person name="Lindberg D.R."/>
            <person name="Seaver E.C."/>
            <person name="Weisblat D.A."/>
            <person name="Putnam N.H."/>
            <person name="Rokhsar D.S."/>
        </authorList>
    </citation>
    <scope>NUCLEOTIDE SEQUENCE</scope>
</reference>
<name>T1F7J7_HELRO</name>
<dbReference type="InterPro" id="IPR000219">
    <property type="entry name" value="DH_dom"/>
</dbReference>
<evidence type="ECO:0000313" key="4">
    <source>
        <dbReference type="EnsemblMetazoa" id="HelroP174065"/>
    </source>
</evidence>
<dbReference type="HOGENOM" id="CLU_934703_0_0_1"/>
<evidence type="ECO:0000313" key="3">
    <source>
        <dbReference type="EMBL" id="ESO03165.1"/>
    </source>
</evidence>
<reference evidence="5" key="1">
    <citation type="submission" date="2012-12" db="EMBL/GenBank/DDBJ databases">
        <authorList>
            <person name="Hellsten U."/>
            <person name="Grimwood J."/>
            <person name="Chapman J.A."/>
            <person name="Shapiro H."/>
            <person name="Aerts A."/>
            <person name="Otillar R.P."/>
            <person name="Terry A.Y."/>
            <person name="Boore J.L."/>
            <person name="Simakov O."/>
            <person name="Marletaz F."/>
            <person name="Cho S.-J."/>
            <person name="Edsinger-Gonzales E."/>
            <person name="Havlak P."/>
            <person name="Kuo D.-H."/>
            <person name="Larsson T."/>
            <person name="Lv J."/>
            <person name="Arendt D."/>
            <person name="Savage R."/>
            <person name="Osoegawa K."/>
            <person name="de Jong P."/>
            <person name="Lindberg D.R."/>
            <person name="Seaver E.C."/>
            <person name="Weisblat D.A."/>
            <person name="Putnam N.H."/>
            <person name="Grigoriev I.V."/>
            <person name="Rokhsar D.S."/>
        </authorList>
    </citation>
    <scope>NUCLEOTIDE SEQUENCE</scope>
</reference>
<accession>T1F7J7</accession>
<sequence length="298" mass="34713">MRKQIGDSSVSKRTADEHANSNKEVPDLKASNNFSRADVNCECLQNTHSMEVGSHANSCINLIYEEISLNSTREGDINHQQLDDGKVDDDETSANNFLCEYVEKQQKLIHKLMDQEVSYKKKMKSYANQYSKPYKKLLPDVVHRRIFQNISNFPTMSEHFLKNMESTLHSNTRCLMSILENFEEMVSIGAEIYDKYTLGYEEAKKVLKQLFKFQIDGISENCYVKMLDSGKNREHIKRYITLPIQHWSSWKKNLSVFQKTLHKSSSHDVKFDDIIKTVKKSTSVKKSRRKSIFAFRQM</sequence>
<feature type="domain" description="DH" evidence="2">
    <location>
        <begin position="104"/>
        <end position="298"/>
    </location>
</feature>
<dbReference type="EMBL" id="KB096676">
    <property type="protein sequence ID" value="ESO03165.1"/>
    <property type="molecule type" value="Genomic_DNA"/>
</dbReference>
<feature type="compositionally biased region" description="Basic and acidic residues" evidence="1">
    <location>
        <begin position="13"/>
        <end position="27"/>
    </location>
</feature>
<dbReference type="Proteomes" id="UP000015101">
    <property type="component" value="Unassembled WGS sequence"/>
</dbReference>
<dbReference type="KEGG" id="hro:HELRODRAFT_174065"/>
<dbReference type="EMBL" id="AMQM01004804">
    <property type="status" value="NOT_ANNOTATED_CDS"/>
    <property type="molecule type" value="Genomic_DNA"/>
</dbReference>
<dbReference type="AlphaFoldDB" id="T1F7J7"/>
<keyword evidence="5" id="KW-1185">Reference proteome</keyword>
<proteinExistence type="predicted"/>
<feature type="region of interest" description="Disordered" evidence="1">
    <location>
        <begin position="1"/>
        <end position="31"/>
    </location>
</feature>
<evidence type="ECO:0000256" key="1">
    <source>
        <dbReference type="SAM" id="MobiDB-lite"/>
    </source>
</evidence>
<dbReference type="RefSeq" id="XP_009018858.1">
    <property type="nucleotide sequence ID" value="XM_009020610.1"/>
</dbReference>
<evidence type="ECO:0000313" key="5">
    <source>
        <dbReference type="Proteomes" id="UP000015101"/>
    </source>
</evidence>
<dbReference type="InterPro" id="IPR035899">
    <property type="entry name" value="DBL_dom_sf"/>
</dbReference>
<dbReference type="EnsemblMetazoa" id="HelroT174065">
    <property type="protein sequence ID" value="HelroP174065"/>
    <property type="gene ID" value="HelroG174065"/>
</dbReference>
<dbReference type="CTD" id="20204796"/>
<protein>
    <recommendedName>
        <fullName evidence="2">DH domain-containing protein</fullName>
    </recommendedName>
</protein>
<gene>
    <name evidence="4" type="primary">20204796</name>
    <name evidence="3" type="ORF">HELRODRAFT_174065</name>
</gene>